<organism evidence="4 5">
    <name type="scientific">Anaerotruncus colihominis</name>
    <dbReference type="NCBI Taxonomy" id="169435"/>
    <lineage>
        <taxon>Bacteria</taxon>
        <taxon>Bacillati</taxon>
        <taxon>Bacillota</taxon>
        <taxon>Clostridia</taxon>
        <taxon>Eubacteriales</taxon>
        <taxon>Oscillospiraceae</taxon>
        <taxon>Anaerotruncus</taxon>
    </lineage>
</organism>
<dbReference type="AlphaFoldDB" id="A0A1Y4MMJ9"/>
<protein>
    <recommendedName>
        <fullName evidence="6">DUF5305 domain-containing protein</fullName>
    </recommendedName>
</protein>
<gene>
    <name evidence="4" type="ORF">B5F11_09640</name>
</gene>
<feature type="signal peptide" evidence="3">
    <location>
        <begin position="1"/>
        <end position="26"/>
    </location>
</feature>
<keyword evidence="2" id="KW-0472">Membrane</keyword>
<name>A0A1Y4MMJ9_9FIRM</name>
<evidence type="ECO:0000256" key="2">
    <source>
        <dbReference type="SAM" id="Phobius"/>
    </source>
</evidence>
<feature type="region of interest" description="Disordered" evidence="1">
    <location>
        <begin position="393"/>
        <end position="415"/>
    </location>
</feature>
<feature type="compositionally biased region" description="Acidic residues" evidence="1">
    <location>
        <begin position="401"/>
        <end position="415"/>
    </location>
</feature>
<evidence type="ECO:0000313" key="4">
    <source>
        <dbReference type="EMBL" id="OUP69339.1"/>
    </source>
</evidence>
<evidence type="ECO:0008006" key="6">
    <source>
        <dbReference type="Google" id="ProtNLM"/>
    </source>
</evidence>
<dbReference type="EMBL" id="NFKP01000010">
    <property type="protein sequence ID" value="OUP69339.1"/>
    <property type="molecule type" value="Genomic_DNA"/>
</dbReference>
<keyword evidence="2" id="KW-0812">Transmembrane</keyword>
<evidence type="ECO:0000256" key="1">
    <source>
        <dbReference type="SAM" id="MobiDB-lite"/>
    </source>
</evidence>
<evidence type="ECO:0000256" key="3">
    <source>
        <dbReference type="SAM" id="SignalP"/>
    </source>
</evidence>
<comment type="caution">
    <text evidence="4">The sequence shown here is derived from an EMBL/GenBank/DDBJ whole genome shotgun (WGS) entry which is preliminary data.</text>
</comment>
<reference evidence="5" key="1">
    <citation type="submission" date="2017-04" db="EMBL/GenBank/DDBJ databases">
        <title>Function of individual gut microbiota members based on whole genome sequencing of pure cultures obtained from chicken caecum.</title>
        <authorList>
            <person name="Medvecky M."/>
            <person name="Cejkova D."/>
            <person name="Polansky O."/>
            <person name="Karasova D."/>
            <person name="Kubasova T."/>
            <person name="Cizek A."/>
            <person name="Rychlik I."/>
        </authorList>
    </citation>
    <scope>NUCLEOTIDE SEQUENCE [LARGE SCALE GENOMIC DNA]</scope>
    <source>
        <strain evidence="5">An175</strain>
    </source>
</reference>
<dbReference type="RefSeq" id="WP_087301200.1">
    <property type="nucleotide sequence ID" value="NZ_NFKP01000010.1"/>
</dbReference>
<keyword evidence="3" id="KW-0732">Signal</keyword>
<evidence type="ECO:0000313" key="5">
    <source>
        <dbReference type="Proteomes" id="UP000196386"/>
    </source>
</evidence>
<feature type="chain" id="PRO_5012779841" description="DUF5305 domain-containing protein" evidence="3">
    <location>
        <begin position="27"/>
        <end position="415"/>
    </location>
</feature>
<sequence>MKQKKLLLVAAAGAIMTIMFVTPAMAAAIPSTDITVTDNPAPPAGNSYSQQGLLAADSSVQTTPYPTDIQLFELGERNYLYKTYTVASNYSPDLLVEPDFAQGGYRYKFSEIIQRDSIPGSMSKTASQTKSMETDTDDRADVLALFDKQIPYSDADGYKGDLFLMPDSLSITESGQEPYSYTLTETRQFDNLTNNDLAAISKTVVKNGVTLSLQDVDWQATGGENMGYSEVPTEYTAVARYAASVSGTRATGYTAIASYNGEVVKSVPGKNTYTIVYEGEQIVIPFNFVPLILAGIIVAGCVVAMVLIWRTRKNVTIYTLQQGVPELYAKVRVSPKNPVIDLSRISDVGVRLVFDKRFVKSLYDQKVFVIGRFTNYRINITGSLVQELPAQRYSEGAQGEDPYEPEDELYGGDQE</sequence>
<dbReference type="Proteomes" id="UP000196386">
    <property type="component" value="Unassembled WGS sequence"/>
</dbReference>
<accession>A0A1Y4MMJ9</accession>
<proteinExistence type="predicted"/>
<feature type="transmembrane region" description="Helical" evidence="2">
    <location>
        <begin position="288"/>
        <end position="309"/>
    </location>
</feature>
<keyword evidence="2" id="KW-1133">Transmembrane helix</keyword>